<dbReference type="PANTHER" id="PTHR37466">
    <property type="entry name" value="SLR1628 PROTEIN"/>
    <property type="match status" value="1"/>
</dbReference>
<dbReference type="InterPro" id="IPR018714">
    <property type="entry name" value="DUF2237"/>
</dbReference>
<evidence type="ECO:0000313" key="1">
    <source>
        <dbReference type="EMBL" id="KAL1604750.1"/>
    </source>
</evidence>
<protein>
    <submittedName>
        <fullName evidence="1">Uncharacterized protein</fullName>
    </submittedName>
</protein>
<gene>
    <name evidence="1" type="ORF">SLS60_004290</name>
</gene>
<comment type="caution">
    <text evidence="1">The sequence shown here is derived from an EMBL/GenBank/DDBJ whole genome shotgun (WGS) entry which is preliminary data.</text>
</comment>
<proteinExistence type="predicted"/>
<dbReference type="EMBL" id="JAKJXO020000005">
    <property type="protein sequence ID" value="KAL1604750.1"/>
    <property type="molecule type" value="Genomic_DNA"/>
</dbReference>
<name>A0ABR3RJX0_9PLEO</name>
<organism evidence="1 2">
    <name type="scientific">Paraconiothyrium brasiliense</name>
    <dbReference type="NCBI Taxonomy" id="300254"/>
    <lineage>
        <taxon>Eukaryota</taxon>
        <taxon>Fungi</taxon>
        <taxon>Dikarya</taxon>
        <taxon>Ascomycota</taxon>
        <taxon>Pezizomycotina</taxon>
        <taxon>Dothideomycetes</taxon>
        <taxon>Pleosporomycetidae</taxon>
        <taxon>Pleosporales</taxon>
        <taxon>Massarineae</taxon>
        <taxon>Didymosphaeriaceae</taxon>
        <taxon>Paraconiothyrium</taxon>
    </lineage>
</organism>
<sequence length="176" mass="19741">MVHEFPNAYSNGWFDDYNDKNSCEFYYKMGKYTGYEVNSSTQVPRTHSGVSDTENNVLQQPLLQHSSRAMYPMASKAIPPDVFKPGFCDSQTPIAAELTQSFLDFASKSGGINLKQMGVRPGQRWCIEANKWQETLRHEKEAVVEVPPIKLECTHESALKIIGLDVLKKYAAGSDA</sequence>
<dbReference type="Proteomes" id="UP001521785">
    <property type="component" value="Unassembled WGS sequence"/>
</dbReference>
<reference evidence="1 2" key="1">
    <citation type="submission" date="2024-02" db="EMBL/GenBank/DDBJ databases">
        <title>De novo assembly and annotation of 12 fungi associated with fruit tree decline syndrome in Ontario, Canada.</title>
        <authorList>
            <person name="Sulman M."/>
            <person name="Ellouze W."/>
            <person name="Ilyukhin E."/>
        </authorList>
    </citation>
    <scope>NUCLEOTIDE SEQUENCE [LARGE SCALE GENOMIC DNA]</scope>
    <source>
        <strain evidence="1 2">M42-189</strain>
    </source>
</reference>
<dbReference type="Gene3D" id="3.30.56.110">
    <property type="entry name" value="Protein of unknown function DUF2237"/>
    <property type="match status" value="1"/>
</dbReference>
<accession>A0ABR3RJX0</accession>
<keyword evidence="2" id="KW-1185">Reference proteome</keyword>
<evidence type="ECO:0000313" key="2">
    <source>
        <dbReference type="Proteomes" id="UP001521785"/>
    </source>
</evidence>
<dbReference type="PANTHER" id="PTHR37466:SF1">
    <property type="entry name" value="SLR1628 PROTEIN"/>
    <property type="match status" value="1"/>
</dbReference>
<dbReference type="Pfam" id="PF09996">
    <property type="entry name" value="DUF2237"/>
    <property type="match status" value="1"/>
</dbReference>